<accession>A0ABU0YLQ6</accession>
<reference evidence="4" key="1">
    <citation type="submission" date="2023-08" db="EMBL/GenBank/DDBJ databases">
        <title>Rhodospirillaceae gen. nov., a novel taxon isolated from the Yangtze River Yuezi River estuary sludge.</title>
        <authorList>
            <person name="Ruan L."/>
        </authorList>
    </citation>
    <scope>NUCLEOTIDE SEQUENCE [LARGE SCALE GENOMIC DNA]</scope>
    <source>
        <strain evidence="4">R-7</strain>
    </source>
</reference>
<dbReference type="InterPro" id="IPR001375">
    <property type="entry name" value="Peptidase_S9_cat"/>
</dbReference>
<dbReference type="Proteomes" id="UP001230156">
    <property type="component" value="Unassembled WGS sequence"/>
</dbReference>
<dbReference type="InterPro" id="IPR029058">
    <property type="entry name" value="AB_hydrolase_fold"/>
</dbReference>
<dbReference type="PANTHER" id="PTHR42776">
    <property type="entry name" value="SERINE PEPTIDASE S9 FAMILY MEMBER"/>
    <property type="match status" value="1"/>
</dbReference>
<dbReference type="RefSeq" id="WP_379955830.1">
    <property type="nucleotide sequence ID" value="NZ_JAUYVI010000003.1"/>
</dbReference>
<evidence type="ECO:0000313" key="4">
    <source>
        <dbReference type="Proteomes" id="UP001230156"/>
    </source>
</evidence>
<name>A0ABU0YLQ6_9PROT</name>
<dbReference type="EMBL" id="JAUYVI010000003">
    <property type="protein sequence ID" value="MDQ7247658.1"/>
    <property type="molecule type" value="Genomic_DNA"/>
</dbReference>
<comment type="caution">
    <text evidence="3">The sequence shown here is derived from an EMBL/GenBank/DDBJ whole genome shotgun (WGS) entry which is preliminary data.</text>
</comment>
<feature type="domain" description="Peptidase S9 prolyl oligopeptidase catalytic" evidence="2">
    <location>
        <begin position="405"/>
        <end position="612"/>
    </location>
</feature>
<dbReference type="SUPFAM" id="SSF82171">
    <property type="entry name" value="DPP6 N-terminal domain-like"/>
    <property type="match status" value="1"/>
</dbReference>
<proteinExistence type="predicted"/>
<evidence type="ECO:0000313" key="3">
    <source>
        <dbReference type="EMBL" id="MDQ7247658.1"/>
    </source>
</evidence>
<sequence>MSIDLSQHDAFLDRLLKVPQLYGAKISPDGNFVAWIWAGLAETTQLWVTASTGLEQPRLLVGDDWDCDSFRWAPDSRSIVYARSKDGDERVGLHQVFLDGRAPVALTEDRPDYYIHGGALAKDGRSLLFSANVDENGAEIEPTWVYVQDGPKGGRRVLARPQRAHYGWPLLSPDDRHVLYDRNDPDPAGSQLWLTDLAGSFDREIVNVGPDKKADGSWTPDGKSVLVVAETATHRKIGLWRLARGAVQWLIDDPTRNIANADWPRRAAEIVVDETQDARPRSYLLNPATGTLRLFGPFTDGTLAPVGVLAEGAWLAWHYSARVPARLVRVALEASGPRILGAISTHPSAHIPAPDELVAAEDFRWTSEDSLPIQGWLYRARGDVIGTILDIHGGPTAHDEDAFGIDPQYFAHCGFNVLQVNYRGSTGFSFEFQESIKQQGWGGAEQIDIRTGAEALIRAGIAQAGKVGITGTSYGGYSSWWAITHFSPQIIAAAAPICGMTDLVVDYETTRPDIRPYSEEMMGGSPSAVPERYRERSPIHFIENIRGRLLIVQGANDPNVTPQNVADVRKRLDAAGKPYEVLVFDDEGHGIGRPANRRVLLKRLAQFFAGAFA</sequence>
<evidence type="ECO:0000259" key="2">
    <source>
        <dbReference type="Pfam" id="PF00326"/>
    </source>
</evidence>
<dbReference type="PANTHER" id="PTHR42776:SF27">
    <property type="entry name" value="DIPEPTIDYL PEPTIDASE FAMILY MEMBER 6"/>
    <property type="match status" value="1"/>
</dbReference>
<dbReference type="SUPFAM" id="SSF53474">
    <property type="entry name" value="alpha/beta-Hydrolases"/>
    <property type="match status" value="1"/>
</dbReference>
<organism evidence="3 4">
    <name type="scientific">Dongia sedimenti</name>
    <dbReference type="NCBI Taxonomy" id="3064282"/>
    <lineage>
        <taxon>Bacteria</taxon>
        <taxon>Pseudomonadati</taxon>
        <taxon>Pseudomonadota</taxon>
        <taxon>Alphaproteobacteria</taxon>
        <taxon>Rhodospirillales</taxon>
        <taxon>Dongiaceae</taxon>
        <taxon>Dongia</taxon>
    </lineage>
</organism>
<gene>
    <name evidence="3" type="ORF">Q8A70_08260</name>
</gene>
<dbReference type="Pfam" id="PF00326">
    <property type="entry name" value="Peptidase_S9"/>
    <property type="match status" value="1"/>
</dbReference>
<evidence type="ECO:0000256" key="1">
    <source>
        <dbReference type="ARBA" id="ARBA00022801"/>
    </source>
</evidence>
<protein>
    <submittedName>
        <fullName evidence="3">Prolyl oligopeptidase family serine peptidase</fullName>
    </submittedName>
</protein>
<keyword evidence="4" id="KW-1185">Reference proteome</keyword>
<dbReference type="InterPro" id="IPR011042">
    <property type="entry name" value="6-blade_b-propeller_TolB-like"/>
</dbReference>
<keyword evidence="1" id="KW-0378">Hydrolase</keyword>
<dbReference type="Gene3D" id="2.120.10.30">
    <property type="entry name" value="TolB, C-terminal domain"/>
    <property type="match status" value="1"/>
</dbReference>
<dbReference type="Gene3D" id="3.40.50.1820">
    <property type="entry name" value="alpha/beta hydrolase"/>
    <property type="match status" value="1"/>
</dbReference>